<dbReference type="CDD" id="cd12164">
    <property type="entry name" value="GDH_like_2"/>
    <property type="match status" value="1"/>
</dbReference>
<dbReference type="Pfam" id="PF02826">
    <property type="entry name" value="2-Hacid_dh_C"/>
    <property type="match status" value="1"/>
</dbReference>
<evidence type="ECO:0000259" key="3">
    <source>
        <dbReference type="Pfam" id="PF02826"/>
    </source>
</evidence>
<reference evidence="4 5" key="1">
    <citation type="submission" date="2017-01" db="EMBL/GenBank/DDBJ databases">
        <authorList>
            <person name="Mah S.A."/>
            <person name="Swanson W.J."/>
            <person name="Moy G.W."/>
            <person name="Vacquier V.D."/>
        </authorList>
    </citation>
    <scope>NUCLEOTIDE SEQUENCE [LARGE SCALE GENOMIC DNA]</scope>
    <source>
        <strain evidence="4 5">DSM 26375</strain>
    </source>
</reference>
<name>A0A1N7MDX9_9RHOB</name>
<dbReference type="SUPFAM" id="SSF52283">
    <property type="entry name" value="Formate/glycerate dehydrogenase catalytic domain-like"/>
    <property type="match status" value="1"/>
</dbReference>
<dbReference type="EMBL" id="FTOT01000002">
    <property type="protein sequence ID" value="SIS84211.1"/>
    <property type="molecule type" value="Genomic_DNA"/>
</dbReference>
<dbReference type="OrthoDB" id="9787219at2"/>
<protein>
    <submittedName>
        <fullName evidence="4">Glyoxylate/hydroxypyruvate reductase A</fullName>
    </submittedName>
</protein>
<dbReference type="SUPFAM" id="SSF51735">
    <property type="entry name" value="NAD(P)-binding Rossmann-fold domains"/>
    <property type="match status" value="1"/>
</dbReference>
<proteinExistence type="predicted"/>
<dbReference type="RefSeq" id="WP_076529778.1">
    <property type="nucleotide sequence ID" value="NZ_BMEH01000002.1"/>
</dbReference>
<dbReference type="STRING" id="1086013.SAMN05421774_102614"/>
<dbReference type="GO" id="GO:0016491">
    <property type="term" value="F:oxidoreductase activity"/>
    <property type="evidence" value="ECO:0007669"/>
    <property type="project" value="UniProtKB-KW"/>
</dbReference>
<keyword evidence="4" id="KW-0670">Pyruvate</keyword>
<dbReference type="InterPro" id="IPR006140">
    <property type="entry name" value="D-isomer_DH_NAD-bd"/>
</dbReference>
<keyword evidence="2" id="KW-0520">NAD</keyword>
<evidence type="ECO:0000256" key="2">
    <source>
        <dbReference type="ARBA" id="ARBA00023027"/>
    </source>
</evidence>
<keyword evidence="1" id="KW-0560">Oxidoreductase</keyword>
<dbReference type="AlphaFoldDB" id="A0A1N7MDX9"/>
<accession>A0A1N7MDX9</accession>
<dbReference type="InterPro" id="IPR036291">
    <property type="entry name" value="NAD(P)-bd_dom_sf"/>
</dbReference>
<dbReference type="GO" id="GO:0051287">
    <property type="term" value="F:NAD binding"/>
    <property type="evidence" value="ECO:0007669"/>
    <property type="project" value="InterPro"/>
</dbReference>
<gene>
    <name evidence="4" type="ORF">SAMN05421774_102614</name>
</gene>
<feature type="domain" description="D-isomer specific 2-hydroxyacid dehydrogenase NAD-binding" evidence="3">
    <location>
        <begin position="111"/>
        <end position="285"/>
    </location>
</feature>
<organism evidence="4 5">
    <name type="scientific">Gemmobacter megaterium</name>
    <dbReference type="NCBI Taxonomy" id="1086013"/>
    <lineage>
        <taxon>Bacteria</taxon>
        <taxon>Pseudomonadati</taxon>
        <taxon>Pseudomonadota</taxon>
        <taxon>Alphaproteobacteria</taxon>
        <taxon>Rhodobacterales</taxon>
        <taxon>Paracoccaceae</taxon>
        <taxon>Gemmobacter</taxon>
    </lineage>
</organism>
<dbReference type="PANTHER" id="PTHR43333">
    <property type="entry name" value="2-HACID_DH_C DOMAIN-CONTAINING PROTEIN"/>
    <property type="match status" value="1"/>
</dbReference>
<dbReference type="PANTHER" id="PTHR43333:SF1">
    <property type="entry name" value="D-ISOMER SPECIFIC 2-HYDROXYACID DEHYDROGENASE NAD-BINDING DOMAIN-CONTAINING PROTEIN"/>
    <property type="match status" value="1"/>
</dbReference>
<sequence>MTQGQPPEVLNIVALSRVFDLPELFAAANTPTVRVIGPDQVTDPSQIEVAISWAPEPDAFARYPNLRMVSSIAAGVDRILTCPSLPPHVAVTRIRDQAQADMMAGFAAWHVVWHHRRMGTYVANQPKRLWERSFQAPPPGQVRVGILGYGLMGQSCARAIAAMGFAVTAARQSQGGAHPPDGITVITGHEAIQTVAAQSDILINVLPLTDSTRDVLNAALFARMPQGAVLVQIGRGEHLVEADLLAALSAGHLGGASVDVFRTEPPPPDHPFWDHPAILITPHRASDTSRPEILRQIAENYAALKAGRQPPGAVSRAAGY</sequence>
<keyword evidence="5" id="KW-1185">Reference proteome</keyword>
<dbReference type="Gene3D" id="3.40.50.720">
    <property type="entry name" value="NAD(P)-binding Rossmann-like Domain"/>
    <property type="match status" value="2"/>
</dbReference>
<dbReference type="Proteomes" id="UP000186141">
    <property type="component" value="Unassembled WGS sequence"/>
</dbReference>
<evidence type="ECO:0000313" key="4">
    <source>
        <dbReference type="EMBL" id="SIS84211.1"/>
    </source>
</evidence>
<evidence type="ECO:0000313" key="5">
    <source>
        <dbReference type="Proteomes" id="UP000186141"/>
    </source>
</evidence>
<evidence type="ECO:0000256" key="1">
    <source>
        <dbReference type="ARBA" id="ARBA00023002"/>
    </source>
</evidence>